<keyword evidence="2" id="KW-1185">Reference proteome</keyword>
<comment type="caution">
    <text evidence="1">The sequence shown here is derived from an EMBL/GenBank/DDBJ whole genome shotgun (WGS) entry which is preliminary data.</text>
</comment>
<reference evidence="1" key="2">
    <citation type="submission" date="2014-03" db="EMBL/GenBank/DDBJ databases">
        <title>Candidatus Competibacter-lineage genomes retrieved from metagenomes reveal functional metabolic diversity.</title>
        <authorList>
            <person name="McIlroy S.J."/>
            <person name="Albertsen M."/>
            <person name="Andresen E.K."/>
            <person name="Saunders A.M."/>
            <person name="Kristiansen R."/>
            <person name="Stokholm-Bjerregaard M."/>
            <person name="Nielsen K.L."/>
            <person name="Nielsen P.H."/>
        </authorList>
    </citation>
    <scope>NUCLEOTIDE SEQUENCE</scope>
    <source>
        <strain evidence="1">Run_A_D11</strain>
    </source>
</reference>
<accession>W6MAF9</accession>
<evidence type="ECO:0000313" key="1">
    <source>
        <dbReference type="EMBL" id="CDI04742.1"/>
    </source>
</evidence>
<gene>
    <name evidence="1" type="ORF">BN873_p60002</name>
</gene>
<protein>
    <submittedName>
        <fullName evidence="1">Uncharacterized protein</fullName>
    </submittedName>
</protein>
<reference evidence="1" key="1">
    <citation type="submission" date="2013-07" db="EMBL/GenBank/DDBJ databases">
        <authorList>
            <person name="McIlroy S."/>
        </authorList>
    </citation>
    <scope>NUCLEOTIDE SEQUENCE [LARGE SCALE GENOMIC DNA]</scope>
    <source>
        <strain evidence="1">Run_A_D11</strain>
    </source>
</reference>
<name>W6MAF9_9GAMM</name>
<organism evidence="1 2">
    <name type="scientific">Candidatus Competibacter denitrificans Run_A_D11</name>
    <dbReference type="NCBI Taxonomy" id="1400863"/>
    <lineage>
        <taxon>Bacteria</taxon>
        <taxon>Pseudomonadati</taxon>
        <taxon>Pseudomonadota</taxon>
        <taxon>Gammaproteobacteria</taxon>
        <taxon>Candidatus Competibacteraceae</taxon>
        <taxon>Candidatus Competibacter</taxon>
    </lineage>
</organism>
<proteinExistence type="predicted"/>
<dbReference type="EMBL" id="CBTJ020000118">
    <property type="protein sequence ID" value="CDI04742.1"/>
    <property type="molecule type" value="Genomic_DNA"/>
</dbReference>
<dbReference type="Proteomes" id="UP000035760">
    <property type="component" value="Unassembled WGS sequence"/>
</dbReference>
<evidence type="ECO:0000313" key="2">
    <source>
        <dbReference type="Proteomes" id="UP000035760"/>
    </source>
</evidence>
<dbReference type="AlphaFoldDB" id="W6MAF9"/>
<sequence length="90" mass="10248">MCKLKGLNLRYCEVVNVAIELRLPISEENSLAKYVVKDVFLNNCAKVLPAGGYGVLAWRYDEWKAKIWIAHYYITSTAQRSQSSDIPVQP</sequence>